<dbReference type="PANTHER" id="PTHR30040:SF2">
    <property type="entry name" value="FAD:PROTEIN FMN TRANSFERASE"/>
    <property type="match status" value="1"/>
</dbReference>
<dbReference type="GO" id="GO:0046872">
    <property type="term" value="F:metal ion binding"/>
    <property type="evidence" value="ECO:0007669"/>
    <property type="project" value="UniProtKB-UniRule"/>
</dbReference>
<organism evidence="20 21">
    <name type="scientific">Marinomonas communis</name>
    <dbReference type="NCBI Taxonomy" id="28254"/>
    <lineage>
        <taxon>Bacteria</taxon>
        <taxon>Pseudomonadati</taxon>
        <taxon>Pseudomonadota</taxon>
        <taxon>Gammaproteobacteria</taxon>
        <taxon>Oceanospirillales</taxon>
        <taxon>Oceanospirillaceae</taxon>
        <taxon>Marinomonas</taxon>
    </lineage>
</organism>
<evidence type="ECO:0000256" key="16">
    <source>
        <dbReference type="ARBA" id="ARBA00048540"/>
    </source>
</evidence>
<dbReference type="InterPro" id="IPR003374">
    <property type="entry name" value="ApbE-like_sf"/>
</dbReference>
<keyword evidence="11 18" id="KW-0460">Magnesium</keyword>
<evidence type="ECO:0000256" key="9">
    <source>
        <dbReference type="ARBA" id="ARBA00022729"/>
    </source>
</evidence>
<keyword evidence="21" id="KW-1185">Reference proteome</keyword>
<keyword evidence="4" id="KW-1003">Cell membrane</keyword>
<comment type="subcellular location">
    <subcellularLocation>
        <location evidence="17">Cell inner membrane</location>
        <topology evidence="17">Lipid-anchor</topology>
        <orientation evidence="17">Periplasmic side</orientation>
    </subcellularLocation>
</comment>
<evidence type="ECO:0000256" key="2">
    <source>
        <dbReference type="ARBA" id="ARBA00011955"/>
    </source>
</evidence>
<keyword evidence="12" id="KW-0472">Membrane</keyword>
<dbReference type="Gene3D" id="3.10.520.10">
    <property type="entry name" value="ApbE-like domains"/>
    <property type="match status" value="1"/>
</dbReference>
<reference evidence="20 21" key="1">
    <citation type="submission" date="2019-03" db="EMBL/GenBank/DDBJ databases">
        <title>Genomic Encyclopedia of Type Strains, Phase IV (KMG-IV): sequencing the most valuable type-strain genomes for metagenomic binning, comparative biology and taxonomic classification.</title>
        <authorList>
            <person name="Goeker M."/>
        </authorList>
    </citation>
    <scope>NUCLEOTIDE SEQUENCE [LARGE SCALE GENOMIC DNA]</scope>
    <source>
        <strain evidence="20 21">DSM 5604</strain>
    </source>
</reference>
<proteinExistence type="inferred from homology"/>
<evidence type="ECO:0000256" key="4">
    <source>
        <dbReference type="ARBA" id="ARBA00022475"/>
    </source>
</evidence>
<evidence type="ECO:0000256" key="6">
    <source>
        <dbReference type="ARBA" id="ARBA00022630"/>
    </source>
</evidence>
<dbReference type="FunFam" id="3.10.520.10:FF:000001">
    <property type="entry name" value="FAD:protein FMN transferase"/>
    <property type="match status" value="1"/>
</dbReference>
<evidence type="ECO:0000256" key="7">
    <source>
        <dbReference type="ARBA" id="ARBA00022679"/>
    </source>
</evidence>
<feature type="binding site" evidence="19">
    <location>
        <position position="289"/>
    </location>
    <ligand>
        <name>Mg(2+)</name>
        <dbReference type="ChEBI" id="CHEBI:18420"/>
    </ligand>
</feature>
<dbReference type="RefSeq" id="WP_133560195.1">
    <property type="nucleotide sequence ID" value="NZ_SNZA01000001.1"/>
</dbReference>
<dbReference type="PANTHER" id="PTHR30040">
    <property type="entry name" value="THIAMINE BIOSYNTHESIS LIPOPROTEIN APBE"/>
    <property type="match status" value="1"/>
</dbReference>
<dbReference type="AlphaFoldDB" id="A0A4R6X8Y7"/>
<accession>A0A4R6X8Y7</accession>
<dbReference type="InterPro" id="IPR024932">
    <property type="entry name" value="ApbE"/>
</dbReference>
<evidence type="ECO:0000256" key="19">
    <source>
        <dbReference type="PIRSR" id="PIRSR006268-2"/>
    </source>
</evidence>
<feature type="binding site" evidence="19">
    <location>
        <position position="293"/>
    </location>
    <ligand>
        <name>Mg(2+)</name>
        <dbReference type="ChEBI" id="CHEBI:18420"/>
    </ligand>
</feature>
<keyword evidence="14 20" id="KW-0449">Lipoprotein</keyword>
<evidence type="ECO:0000256" key="10">
    <source>
        <dbReference type="ARBA" id="ARBA00022827"/>
    </source>
</evidence>
<dbReference type="GO" id="GO:0005886">
    <property type="term" value="C:plasma membrane"/>
    <property type="evidence" value="ECO:0007669"/>
    <property type="project" value="UniProtKB-SubCell"/>
</dbReference>
<keyword evidence="13" id="KW-0564">Palmitate</keyword>
<evidence type="ECO:0000313" key="21">
    <source>
        <dbReference type="Proteomes" id="UP000295729"/>
    </source>
</evidence>
<feature type="binding site" evidence="19">
    <location>
        <position position="175"/>
    </location>
    <ligand>
        <name>Mg(2+)</name>
        <dbReference type="ChEBI" id="CHEBI:18420"/>
    </ligand>
</feature>
<name>A0A4R6X8Y7_9GAMM</name>
<evidence type="ECO:0000256" key="18">
    <source>
        <dbReference type="PIRNR" id="PIRNR006268"/>
    </source>
</evidence>
<evidence type="ECO:0000256" key="8">
    <source>
        <dbReference type="ARBA" id="ARBA00022723"/>
    </source>
</evidence>
<protein>
    <recommendedName>
        <fullName evidence="3 18">FAD:protein FMN transferase</fullName>
        <ecNumber evidence="2 18">2.7.1.180</ecNumber>
    </recommendedName>
    <alternativeName>
        <fullName evidence="15 18">Flavin transferase</fullName>
    </alternativeName>
</protein>
<gene>
    <name evidence="20" type="ORF">C8D85_0966</name>
</gene>
<evidence type="ECO:0000313" key="20">
    <source>
        <dbReference type="EMBL" id="TDR15592.1"/>
    </source>
</evidence>
<keyword evidence="5" id="KW-0997">Cell inner membrane</keyword>
<dbReference type="EMBL" id="SNZA01000001">
    <property type="protein sequence ID" value="TDR15592.1"/>
    <property type="molecule type" value="Genomic_DNA"/>
</dbReference>
<evidence type="ECO:0000256" key="1">
    <source>
        <dbReference type="ARBA" id="ARBA00008282"/>
    </source>
</evidence>
<comment type="catalytic activity">
    <reaction evidence="16 18">
        <text>L-threonyl-[protein] + FAD = FMN-L-threonyl-[protein] + AMP + H(+)</text>
        <dbReference type="Rhea" id="RHEA:36847"/>
        <dbReference type="Rhea" id="RHEA-COMP:11060"/>
        <dbReference type="Rhea" id="RHEA-COMP:11061"/>
        <dbReference type="ChEBI" id="CHEBI:15378"/>
        <dbReference type="ChEBI" id="CHEBI:30013"/>
        <dbReference type="ChEBI" id="CHEBI:57692"/>
        <dbReference type="ChEBI" id="CHEBI:74257"/>
        <dbReference type="ChEBI" id="CHEBI:456215"/>
        <dbReference type="EC" id="2.7.1.180"/>
    </reaction>
</comment>
<keyword evidence="10 18" id="KW-0274">FAD</keyword>
<keyword evidence="8 18" id="KW-0479">Metal-binding</keyword>
<keyword evidence="7 18" id="KW-0808">Transferase</keyword>
<dbReference type="SUPFAM" id="SSF143631">
    <property type="entry name" value="ApbE-like"/>
    <property type="match status" value="1"/>
</dbReference>
<evidence type="ECO:0000256" key="14">
    <source>
        <dbReference type="ARBA" id="ARBA00023288"/>
    </source>
</evidence>
<sequence length="338" mass="36476">MKNKFLLALVAIVLATILFKAVSFSPELESFSGPTMGTTYTIKYTTTADAPSREELKTLVDDVLVHVNKLMSTYDPSSELSLFNKQPAGSTVTVSDGMAYVVGEALKISELSAGKYDVTVGPLVNLWGFGPGKHEDKVPTDTDIAEAKERVGYHYVRLEDNELTKARNVYVDLSSIAKGYGVDEVARVLRKAGIQNYLVEVGGELSVSGTKLDGSAWLVGVESPAGGHNVAQRVIEANDIAIATSGDYRNYFEKNGVRYSHTIDPTTGKPITHRLVSVTVIDANATRADGLATAITVLGPEAGLKFAQDNNIAAYMLVKEDFGFAEQYSDAFEPYLSN</sequence>
<dbReference type="EC" id="2.7.1.180" evidence="2 18"/>
<dbReference type="Pfam" id="PF02424">
    <property type="entry name" value="ApbE"/>
    <property type="match status" value="1"/>
</dbReference>
<evidence type="ECO:0000256" key="3">
    <source>
        <dbReference type="ARBA" id="ARBA00016337"/>
    </source>
</evidence>
<evidence type="ECO:0000256" key="5">
    <source>
        <dbReference type="ARBA" id="ARBA00022519"/>
    </source>
</evidence>
<evidence type="ECO:0000256" key="13">
    <source>
        <dbReference type="ARBA" id="ARBA00023139"/>
    </source>
</evidence>
<evidence type="ECO:0000256" key="17">
    <source>
        <dbReference type="ARBA" id="ARBA00060485"/>
    </source>
</evidence>
<comment type="caution">
    <text evidence="20">The sequence shown here is derived from an EMBL/GenBank/DDBJ whole genome shotgun (WGS) entry which is preliminary data.</text>
</comment>
<comment type="similarity">
    <text evidence="1 18">Belongs to the ApbE family.</text>
</comment>
<keyword evidence="6 18" id="KW-0285">Flavoprotein</keyword>
<dbReference type="OrthoDB" id="9778595at2"/>
<evidence type="ECO:0000256" key="15">
    <source>
        <dbReference type="ARBA" id="ARBA00031306"/>
    </source>
</evidence>
<evidence type="ECO:0000256" key="12">
    <source>
        <dbReference type="ARBA" id="ARBA00023136"/>
    </source>
</evidence>
<dbReference type="Proteomes" id="UP000295729">
    <property type="component" value="Unassembled WGS sequence"/>
</dbReference>
<dbReference type="GO" id="GO:0016740">
    <property type="term" value="F:transferase activity"/>
    <property type="evidence" value="ECO:0007669"/>
    <property type="project" value="UniProtKB-UniRule"/>
</dbReference>
<evidence type="ECO:0000256" key="11">
    <source>
        <dbReference type="ARBA" id="ARBA00022842"/>
    </source>
</evidence>
<keyword evidence="9" id="KW-0732">Signal</keyword>
<dbReference type="PIRSF" id="PIRSF006268">
    <property type="entry name" value="ApbE"/>
    <property type="match status" value="1"/>
</dbReference>
<comment type="cofactor">
    <cofactor evidence="19">
        <name>Mg(2+)</name>
        <dbReference type="ChEBI" id="CHEBI:18420"/>
    </cofactor>
    <cofactor evidence="19">
        <name>Mn(2+)</name>
        <dbReference type="ChEBI" id="CHEBI:29035"/>
    </cofactor>
    <text evidence="19">Magnesium. Can also use manganese.</text>
</comment>